<accession>A0A6V7XY19</accession>
<dbReference type="EMBL" id="CAJEWN010002544">
    <property type="protein sequence ID" value="CAD2204204.1"/>
    <property type="molecule type" value="Genomic_DNA"/>
</dbReference>
<dbReference type="AlphaFoldDB" id="A0A6V7XY19"/>
<dbReference type="Proteomes" id="UP000580250">
    <property type="component" value="Unassembled WGS sequence"/>
</dbReference>
<organism evidence="1 2">
    <name type="scientific">Meloidogyne enterolobii</name>
    <name type="common">Root-knot nematode worm</name>
    <name type="synonym">Meloidogyne mayaguensis</name>
    <dbReference type="NCBI Taxonomy" id="390850"/>
    <lineage>
        <taxon>Eukaryota</taxon>
        <taxon>Metazoa</taxon>
        <taxon>Ecdysozoa</taxon>
        <taxon>Nematoda</taxon>
        <taxon>Chromadorea</taxon>
        <taxon>Rhabditida</taxon>
        <taxon>Tylenchina</taxon>
        <taxon>Tylenchomorpha</taxon>
        <taxon>Tylenchoidea</taxon>
        <taxon>Meloidogynidae</taxon>
        <taxon>Meloidogyninae</taxon>
        <taxon>Meloidogyne</taxon>
    </lineage>
</organism>
<evidence type="ECO:0000313" key="2">
    <source>
        <dbReference type="Proteomes" id="UP000580250"/>
    </source>
</evidence>
<sequence>MYTLLNSREKTNLTNNPTELNVFVKSNKIEVNIGDDILHFNSPKQQPVDKIEEIAITGHKVEQIKVEQIVLPYSRPFNLTWAKQRKAEVTFYFKLKHPTFFGFALLVENKEKFKLDYLTNMNNLAKFVKDEGKIPLLIFVRTDIGNNKENGEITPPFIYVRHLQLLKNNFSGPINFYSDPKLEKLPEQIEMNIKFKYVRNKDNFNITTTIISENTKELLIKREHDVKFKLEEIKQLMVEGEPDNNVNFYKNPSFKHE</sequence>
<protein>
    <submittedName>
        <fullName evidence="1">Uncharacterized protein</fullName>
    </submittedName>
</protein>
<evidence type="ECO:0000313" key="1">
    <source>
        <dbReference type="EMBL" id="CAD2204204.1"/>
    </source>
</evidence>
<comment type="caution">
    <text evidence="1">The sequence shown here is derived from an EMBL/GenBank/DDBJ whole genome shotgun (WGS) entry which is preliminary data.</text>
</comment>
<name>A0A6V7XY19_MELEN</name>
<gene>
    <name evidence="1" type="ORF">MENT_LOCUS57933</name>
</gene>
<reference evidence="1 2" key="1">
    <citation type="submission" date="2020-08" db="EMBL/GenBank/DDBJ databases">
        <authorList>
            <person name="Koutsovoulos G."/>
            <person name="Danchin GJ E."/>
        </authorList>
    </citation>
    <scope>NUCLEOTIDE SEQUENCE [LARGE SCALE GENOMIC DNA]</scope>
</reference>
<proteinExistence type="predicted"/>